<reference evidence="3 4" key="1">
    <citation type="submission" date="2019-09" db="EMBL/GenBank/DDBJ databases">
        <title>Distinct polysaccharide growth profiles of human intestinal Prevotella copri isolates.</title>
        <authorList>
            <person name="Fehlner-Peach H."/>
            <person name="Magnabosco C."/>
            <person name="Raghavan V."/>
            <person name="Scher J.U."/>
            <person name="Tett A."/>
            <person name="Cox L.M."/>
            <person name="Gottsegen C."/>
            <person name="Watters A."/>
            <person name="Wiltshire- Gordon J.D."/>
            <person name="Segata N."/>
            <person name="Bonneau R."/>
            <person name="Littman D.R."/>
        </authorList>
    </citation>
    <scope>NUCLEOTIDE SEQUENCE [LARGE SCALE GENOMIC DNA]</scope>
    <source>
        <strain evidence="4">iA622</strain>
    </source>
</reference>
<proteinExistence type="predicted"/>
<dbReference type="InterPro" id="IPR037108">
    <property type="entry name" value="TM1727-like_C_sf"/>
</dbReference>
<dbReference type="Gene3D" id="3.40.50.720">
    <property type="entry name" value="NAD(P)-binding Rossmann-like Domain"/>
    <property type="match status" value="1"/>
</dbReference>
<dbReference type="InterPro" id="IPR008927">
    <property type="entry name" value="6-PGluconate_DH-like_C_sf"/>
</dbReference>
<dbReference type="PANTHER" id="PTHR40459">
    <property type="entry name" value="CONSERVED HYPOTHETICAL ALANINE AND LEUCINE RICH PROTEIN"/>
    <property type="match status" value="1"/>
</dbReference>
<accession>A0A6G1TZR1</accession>
<feature type="domain" description="Pyrroline-5-carboxylate reductase catalytic N-terminal" evidence="1">
    <location>
        <begin position="2"/>
        <end position="86"/>
    </location>
</feature>
<organism evidence="3 4">
    <name type="scientific">Segatella copri</name>
    <dbReference type="NCBI Taxonomy" id="165179"/>
    <lineage>
        <taxon>Bacteria</taxon>
        <taxon>Pseudomonadati</taxon>
        <taxon>Bacteroidota</taxon>
        <taxon>Bacteroidia</taxon>
        <taxon>Bacteroidales</taxon>
        <taxon>Prevotellaceae</taxon>
        <taxon>Segatella</taxon>
    </lineage>
</organism>
<dbReference type="PANTHER" id="PTHR40459:SF1">
    <property type="entry name" value="CONSERVED HYPOTHETICAL ALANINE AND LEUCINE RICH PROTEIN"/>
    <property type="match status" value="1"/>
</dbReference>
<dbReference type="AlphaFoldDB" id="A0A6G1TZR1"/>
<dbReference type="RefSeq" id="WP_153122862.1">
    <property type="nucleotide sequence ID" value="NZ_VZCB01000046.1"/>
</dbReference>
<dbReference type="InterPro" id="IPR028939">
    <property type="entry name" value="P5C_Rdtase_cat_N"/>
</dbReference>
<protein>
    <submittedName>
        <fullName evidence="3">DUF2520 domain-containing protein</fullName>
    </submittedName>
</protein>
<sequence length="258" mass="28458">MKIIMIGAGNLATSLAVALTDAGHDILQVYSRTMQSAQTLATIAGGAAVTDISQVRADADVYILSVKDDALPVLIPQLCRGREDKLFLHTAGSVSIDVFQGMALHYGVFYPMQTFSRQKRVSFEEIPCFIEGSGEEETAAIEALASQLSHRVYRLSSEARKYLHLSAVFACNFVNHCYAISAELLEKHGIPFDVMLPLIDETAAKVHQMSPKDAQTGPAVRYDENVIRAQSQLLKNNPLVKDIYDRMSMNIHRLSEEV</sequence>
<dbReference type="SUPFAM" id="SSF48179">
    <property type="entry name" value="6-phosphogluconate dehydrogenase C-terminal domain-like"/>
    <property type="match status" value="1"/>
</dbReference>
<gene>
    <name evidence="3" type="ORF">F7D73_05485</name>
</gene>
<dbReference type="OrthoDB" id="9810755at2"/>
<evidence type="ECO:0000259" key="2">
    <source>
        <dbReference type="Pfam" id="PF10728"/>
    </source>
</evidence>
<feature type="domain" description="DUF2520" evidence="2">
    <location>
        <begin position="126"/>
        <end position="250"/>
    </location>
</feature>
<comment type="caution">
    <text evidence="3">The sequence shown here is derived from an EMBL/GenBank/DDBJ whole genome shotgun (WGS) entry which is preliminary data.</text>
</comment>
<dbReference type="Gene3D" id="1.10.1040.20">
    <property type="entry name" value="ProC-like, C-terminal domain"/>
    <property type="match status" value="1"/>
</dbReference>
<dbReference type="SUPFAM" id="SSF51735">
    <property type="entry name" value="NAD(P)-binding Rossmann-fold domains"/>
    <property type="match status" value="1"/>
</dbReference>
<dbReference type="Pfam" id="PF03807">
    <property type="entry name" value="F420_oxidored"/>
    <property type="match status" value="1"/>
</dbReference>
<dbReference type="Proteomes" id="UP000480425">
    <property type="component" value="Unassembled WGS sequence"/>
</dbReference>
<dbReference type="EMBL" id="VZCB01000046">
    <property type="protein sequence ID" value="MQN80409.1"/>
    <property type="molecule type" value="Genomic_DNA"/>
</dbReference>
<dbReference type="InterPro" id="IPR018931">
    <property type="entry name" value="DUF2520"/>
</dbReference>
<evidence type="ECO:0000313" key="4">
    <source>
        <dbReference type="Proteomes" id="UP000480425"/>
    </source>
</evidence>
<evidence type="ECO:0000313" key="3">
    <source>
        <dbReference type="EMBL" id="MQN80409.1"/>
    </source>
</evidence>
<dbReference type="Pfam" id="PF10728">
    <property type="entry name" value="DUF2520"/>
    <property type="match status" value="1"/>
</dbReference>
<evidence type="ECO:0000259" key="1">
    <source>
        <dbReference type="Pfam" id="PF03807"/>
    </source>
</evidence>
<dbReference type="InterPro" id="IPR036291">
    <property type="entry name" value="NAD(P)-bd_dom_sf"/>
</dbReference>
<name>A0A6G1TZR1_9BACT</name>